<feature type="compositionally biased region" description="Polar residues" evidence="5">
    <location>
        <begin position="378"/>
        <end position="409"/>
    </location>
</feature>
<evidence type="ECO:0000256" key="1">
    <source>
        <dbReference type="ARBA" id="ARBA00004370"/>
    </source>
</evidence>
<protein>
    <submittedName>
        <fullName evidence="8">Uncharacterized protein</fullName>
    </submittedName>
</protein>
<name>A0A286UPV9_9AGAM</name>
<dbReference type="PANTHER" id="PTHR13259">
    <property type="entry name" value="BLADDER CANCER 10 KD PROTEIN HOMOLOG"/>
    <property type="match status" value="1"/>
</dbReference>
<feature type="compositionally biased region" description="Polar residues" evidence="5">
    <location>
        <begin position="333"/>
        <end position="362"/>
    </location>
</feature>
<keyword evidence="9" id="KW-1185">Reference proteome</keyword>
<dbReference type="Proteomes" id="UP000217199">
    <property type="component" value="Unassembled WGS sequence"/>
</dbReference>
<keyword evidence="7" id="KW-0732">Signal</keyword>
<accession>A0A286UPV9</accession>
<feature type="transmembrane region" description="Helical" evidence="6">
    <location>
        <begin position="37"/>
        <end position="56"/>
    </location>
</feature>
<feature type="signal peptide" evidence="7">
    <location>
        <begin position="1"/>
        <end position="18"/>
    </location>
</feature>
<dbReference type="SMART" id="SM01396">
    <property type="entry name" value="BC10"/>
    <property type="match status" value="1"/>
</dbReference>
<evidence type="ECO:0000256" key="3">
    <source>
        <dbReference type="ARBA" id="ARBA00022989"/>
    </source>
</evidence>
<feature type="chain" id="PRO_5013581584" evidence="7">
    <location>
        <begin position="19"/>
        <end position="440"/>
    </location>
</feature>
<organism evidence="8 9">
    <name type="scientific">Pyrrhoderma noxium</name>
    <dbReference type="NCBI Taxonomy" id="2282107"/>
    <lineage>
        <taxon>Eukaryota</taxon>
        <taxon>Fungi</taxon>
        <taxon>Dikarya</taxon>
        <taxon>Basidiomycota</taxon>
        <taxon>Agaricomycotina</taxon>
        <taxon>Agaricomycetes</taxon>
        <taxon>Hymenochaetales</taxon>
        <taxon>Hymenochaetaceae</taxon>
        <taxon>Pyrrhoderma</taxon>
    </lineage>
</organism>
<evidence type="ECO:0000313" key="8">
    <source>
        <dbReference type="EMBL" id="PAV21627.1"/>
    </source>
</evidence>
<feature type="region of interest" description="Disordered" evidence="5">
    <location>
        <begin position="296"/>
        <end position="417"/>
    </location>
</feature>
<sequence>MWCTRWFLAMLLLPVPKASPYFLAVFFLSITLQSRPCMYCVIFLIAFFASTCYWQPLPSTTPLSHASGNITTFLDVILSTPPSKSFSIVNPNSSLSSSSSTQSISVLIQTDEVEIDEMDLKSLNLNISATSINTSHSSSSSDITSTSTSNASTNPSQKLSLTLPIHIPQTIQLLDHCWCDIFQKSGFFEPFDIDAWERESAMVEFRKAVEKEKGRVLGLLSEKRRKRQEKEGSQGQKPLGSNSSEEKSTNSSRGKDGSGGLGQDGNEQNEEQDENGSGGGFSFKKLRTFVFPGSTRKYQLKPASVDSQVSSSPGKGEESGEGTVVYSKLDGSDITTKGSQDTEPISTPTKHSLSPAQNALDQNDQKYYHPLSDEHAPSESTNSNDLNIPIVSSTLLNDSNASSQKQNQRGPKRKGKWLRRHYDLQPYGLDITLDFGWGKS</sequence>
<keyword evidence="3 6" id="KW-1133">Transmembrane helix</keyword>
<dbReference type="InterPro" id="IPR009598">
    <property type="entry name" value="BCALP"/>
</dbReference>
<keyword evidence="4 6" id="KW-0472">Membrane</keyword>
<feature type="compositionally biased region" description="Basic and acidic residues" evidence="5">
    <location>
        <begin position="244"/>
        <end position="256"/>
    </location>
</feature>
<comment type="caution">
    <text evidence="8">The sequence shown here is derived from an EMBL/GenBank/DDBJ whole genome shotgun (WGS) entry which is preliminary data.</text>
</comment>
<dbReference type="AlphaFoldDB" id="A0A286UPV9"/>
<dbReference type="EMBL" id="NBII01000002">
    <property type="protein sequence ID" value="PAV21627.1"/>
    <property type="molecule type" value="Genomic_DNA"/>
</dbReference>
<feature type="compositionally biased region" description="Low complexity" evidence="5">
    <location>
        <begin position="132"/>
        <end position="156"/>
    </location>
</feature>
<feature type="region of interest" description="Disordered" evidence="5">
    <location>
        <begin position="132"/>
        <end position="157"/>
    </location>
</feature>
<comment type="subcellular location">
    <subcellularLocation>
        <location evidence="1">Membrane</location>
    </subcellularLocation>
</comment>
<feature type="transmembrane region" description="Helical" evidence="6">
    <location>
        <begin position="6"/>
        <end position="30"/>
    </location>
</feature>
<dbReference type="InParanoid" id="A0A286UPV9"/>
<dbReference type="Pfam" id="PF06726">
    <property type="entry name" value="BC10"/>
    <property type="match status" value="1"/>
</dbReference>
<evidence type="ECO:0000256" key="2">
    <source>
        <dbReference type="ARBA" id="ARBA00022692"/>
    </source>
</evidence>
<keyword evidence="2 6" id="KW-0812">Transmembrane</keyword>
<dbReference type="OrthoDB" id="5563033at2759"/>
<evidence type="ECO:0000256" key="5">
    <source>
        <dbReference type="SAM" id="MobiDB-lite"/>
    </source>
</evidence>
<gene>
    <name evidence="8" type="ORF">PNOK_0158400</name>
</gene>
<feature type="region of interest" description="Disordered" evidence="5">
    <location>
        <begin position="220"/>
        <end position="283"/>
    </location>
</feature>
<proteinExistence type="predicted"/>
<evidence type="ECO:0000256" key="6">
    <source>
        <dbReference type="SAM" id="Phobius"/>
    </source>
</evidence>
<evidence type="ECO:0000256" key="4">
    <source>
        <dbReference type="ARBA" id="ARBA00023136"/>
    </source>
</evidence>
<evidence type="ECO:0000256" key="7">
    <source>
        <dbReference type="SAM" id="SignalP"/>
    </source>
</evidence>
<reference evidence="8 9" key="1">
    <citation type="journal article" date="2017" name="Mol. Ecol.">
        <title>Comparative and population genomic landscape of Phellinus noxius: A hypervariable fungus causing root rot in trees.</title>
        <authorList>
            <person name="Chung C.L."/>
            <person name="Lee T.J."/>
            <person name="Akiba M."/>
            <person name="Lee H.H."/>
            <person name="Kuo T.H."/>
            <person name="Liu D."/>
            <person name="Ke H.M."/>
            <person name="Yokoi T."/>
            <person name="Roa M.B."/>
            <person name="Lu M.J."/>
            <person name="Chang Y.Y."/>
            <person name="Ann P.J."/>
            <person name="Tsai J.N."/>
            <person name="Chen C.Y."/>
            <person name="Tzean S.S."/>
            <person name="Ota Y."/>
            <person name="Hattori T."/>
            <person name="Sahashi N."/>
            <person name="Liou R.F."/>
            <person name="Kikuchi T."/>
            <person name="Tsai I.J."/>
        </authorList>
    </citation>
    <scope>NUCLEOTIDE SEQUENCE [LARGE SCALE GENOMIC DNA]</scope>
    <source>
        <strain evidence="8 9">FFPRI411160</strain>
    </source>
</reference>
<feature type="compositionally biased region" description="Basic and acidic residues" evidence="5">
    <location>
        <begin position="363"/>
        <end position="377"/>
    </location>
</feature>
<dbReference type="GO" id="GO:0016020">
    <property type="term" value="C:membrane"/>
    <property type="evidence" value="ECO:0007669"/>
    <property type="project" value="UniProtKB-SubCell"/>
</dbReference>
<dbReference type="PANTHER" id="PTHR13259:SF1">
    <property type="entry name" value="BLADDER CANCER-ASSOCIATED PROTEIN"/>
    <property type="match status" value="1"/>
</dbReference>
<evidence type="ECO:0000313" key="9">
    <source>
        <dbReference type="Proteomes" id="UP000217199"/>
    </source>
</evidence>